<accession>A0AAW0K446</accession>
<evidence type="ECO:0000313" key="2">
    <source>
        <dbReference type="Proteomes" id="UP000237347"/>
    </source>
</evidence>
<organism evidence="1 2">
    <name type="scientific">Quercus suber</name>
    <name type="common">Cork oak</name>
    <dbReference type="NCBI Taxonomy" id="58331"/>
    <lineage>
        <taxon>Eukaryota</taxon>
        <taxon>Viridiplantae</taxon>
        <taxon>Streptophyta</taxon>
        <taxon>Embryophyta</taxon>
        <taxon>Tracheophyta</taxon>
        <taxon>Spermatophyta</taxon>
        <taxon>Magnoliopsida</taxon>
        <taxon>eudicotyledons</taxon>
        <taxon>Gunneridae</taxon>
        <taxon>Pentapetalae</taxon>
        <taxon>rosids</taxon>
        <taxon>fabids</taxon>
        <taxon>Fagales</taxon>
        <taxon>Fagaceae</taxon>
        <taxon>Quercus</taxon>
    </lineage>
</organism>
<comment type="caution">
    <text evidence="1">The sequence shown here is derived from an EMBL/GenBank/DDBJ whole genome shotgun (WGS) entry which is preliminary data.</text>
</comment>
<name>A0AAW0K446_QUESU</name>
<sequence>MIAGSFTALSMASRCSSLLLTLARCLFAMNLYKYVCI</sequence>
<proteinExistence type="predicted"/>
<keyword evidence="2" id="KW-1185">Reference proteome</keyword>
<dbReference type="AlphaFoldDB" id="A0AAW0K446"/>
<dbReference type="Proteomes" id="UP000237347">
    <property type="component" value="Unassembled WGS sequence"/>
</dbReference>
<protein>
    <submittedName>
        <fullName evidence="1">Uncharacterized protein</fullName>
    </submittedName>
</protein>
<evidence type="ECO:0000313" key="1">
    <source>
        <dbReference type="EMBL" id="KAK7833513.1"/>
    </source>
</evidence>
<gene>
    <name evidence="1" type="ORF">CFP56_025578</name>
</gene>
<dbReference type="EMBL" id="PKMF04000405">
    <property type="protein sequence ID" value="KAK7833513.1"/>
    <property type="molecule type" value="Genomic_DNA"/>
</dbReference>
<reference evidence="1 2" key="1">
    <citation type="journal article" date="2018" name="Sci. Data">
        <title>The draft genome sequence of cork oak.</title>
        <authorList>
            <person name="Ramos A.M."/>
            <person name="Usie A."/>
            <person name="Barbosa P."/>
            <person name="Barros P.M."/>
            <person name="Capote T."/>
            <person name="Chaves I."/>
            <person name="Simoes F."/>
            <person name="Abreu I."/>
            <person name="Carrasquinho I."/>
            <person name="Faro C."/>
            <person name="Guimaraes J.B."/>
            <person name="Mendonca D."/>
            <person name="Nobrega F."/>
            <person name="Rodrigues L."/>
            <person name="Saibo N.J.M."/>
            <person name="Varela M.C."/>
            <person name="Egas C."/>
            <person name="Matos J."/>
            <person name="Miguel C.M."/>
            <person name="Oliveira M.M."/>
            <person name="Ricardo C.P."/>
            <person name="Goncalves S."/>
        </authorList>
    </citation>
    <scope>NUCLEOTIDE SEQUENCE [LARGE SCALE GENOMIC DNA]</scope>
    <source>
        <strain evidence="2">cv. HL8</strain>
    </source>
</reference>